<dbReference type="Proteomes" id="UP000252355">
    <property type="component" value="Unassembled WGS sequence"/>
</dbReference>
<gene>
    <name evidence="1" type="ORF">OZSIB_2285</name>
</gene>
<sequence length="324" mass="36781">MQVPSIFSFNPSQIDTLLYATYYAPRGRYRLYMLAAELAHRYLYPTDLLIGVIGGEGAGKSTLIKGLFPGLELTNDDEGVNLRPTPIYDFRPGDFFAPHTFHLDVRFELAFHQQFEIIEAIQTALLHGRRVIIEHFDLIYEALGHNAHLLFGVGEEVIVARPTIFGPEPARIKAVVDRTIRFRLMAHSAEDITSHILATDYHYQRPVLHSDVKHGFVIKFPEKPEIDLAELEKKVLAVIAQDVPIGPSGENRLRIGDWEMVCTGPRTHIKSSGQIENFRLIKEFIFDPLHKEYLLVGMVGHREAAGLEDIGYISDHPEHEETPR</sequence>
<evidence type="ECO:0008006" key="3">
    <source>
        <dbReference type="Google" id="ProtNLM"/>
    </source>
</evidence>
<organism evidence="1 2">
    <name type="scientific">Candidatus Ozemobacter sibiricus</name>
    <dbReference type="NCBI Taxonomy" id="2268124"/>
    <lineage>
        <taxon>Bacteria</taxon>
        <taxon>Candidatus Ozemobacteria</taxon>
        <taxon>Candidatus Ozemobacterales</taxon>
        <taxon>Candidatus Ozemobacteraceae</taxon>
        <taxon>Candidatus Ozemobacter</taxon>
    </lineage>
</organism>
<comment type="caution">
    <text evidence="1">The sequence shown here is derived from an EMBL/GenBank/DDBJ whole genome shotgun (WGS) entry which is preliminary data.</text>
</comment>
<dbReference type="GO" id="GO:0000166">
    <property type="term" value="F:nucleotide binding"/>
    <property type="evidence" value="ECO:0007669"/>
    <property type="project" value="InterPro"/>
</dbReference>
<accession>A0A367ZTP5</accession>
<dbReference type="AlphaFoldDB" id="A0A367ZTP5"/>
<evidence type="ECO:0000313" key="2">
    <source>
        <dbReference type="Proteomes" id="UP000252355"/>
    </source>
</evidence>
<dbReference type="Gene3D" id="3.30.980.10">
    <property type="entry name" value="Threonyl-trna Synthetase, Chain A, domain 2"/>
    <property type="match status" value="1"/>
</dbReference>
<dbReference type="SUPFAM" id="SSF52540">
    <property type="entry name" value="P-loop containing nucleoside triphosphate hydrolases"/>
    <property type="match status" value="1"/>
</dbReference>
<dbReference type="InterPro" id="IPR018163">
    <property type="entry name" value="Thr/Ala-tRNA-synth_IIc_edit"/>
</dbReference>
<protein>
    <recommendedName>
        <fullName evidence="3">Lantibiotic ABC transporter</fullName>
    </recommendedName>
</protein>
<evidence type="ECO:0000313" key="1">
    <source>
        <dbReference type="EMBL" id="RCK81416.1"/>
    </source>
</evidence>
<name>A0A367ZTP5_9BACT</name>
<reference evidence="1 2" key="1">
    <citation type="submission" date="2018-05" db="EMBL/GenBank/DDBJ databases">
        <title>A metagenomic window into the 2 km-deep terrestrial subsurface aquifer revealed taxonomically and functionally diverse microbial community comprising novel uncultured bacterial lineages.</title>
        <authorList>
            <person name="Kadnikov V.V."/>
            <person name="Mardanov A.V."/>
            <person name="Beletsky A.V."/>
            <person name="Banks D."/>
            <person name="Pimenov N.V."/>
            <person name="Frank Y.A."/>
            <person name="Karnachuk O.V."/>
            <person name="Ravin N.V."/>
        </authorList>
    </citation>
    <scope>NUCLEOTIDE SEQUENCE [LARGE SCALE GENOMIC DNA]</scope>
    <source>
        <strain evidence="1">BY5</strain>
    </source>
</reference>
<proteinExistence type="predicted"/>
<dbReference type="EMBL" id="QOQW01000002">
    <property type="protein sequence ID" value="RCK81416.1"/>
    <property type="molecule type" value="Genomic_DNA"/>
</dbReference>
<dbReference type="InterPro" id="IPR027417">
    <property type="entry name" value="P-loop_NTPase"/>
</dbReference>
<dbReference type="SUPFAM" id="SSF55186">
    <property type="entry name" value="ThrRS/AlaRS common domain"/>
    <property type="match status" value="1"/>
</dbReference>